<keyword evidence="1" id="KW-0597">Phosphoprotein</keyword>
<sequence>MTLNCLIIDDEPLARKQIENYVSRVPFLKLTGSVRNPAIANEILKSEPVDLIFLDIKMPQMNGVDFLRNHDIFQQVIFITAFPEYAIEGFELEVTDYLMKPVTFERFLKGTEKALAKVSGSKTIRSLHEQPDFLYVKCNQRFEKIRIDDILFIESMLNYVHIITKANKYTVYSSLKAIENYLPQNRFSRIHKSYMVSINHINAIKGHQIHINNHILPVSRSNKQAVLQIALNIFNK</sequence>
<dbReference type="InterPro" id="IPR046947">
    <property type="entry name" value="LytR-like"/>
</dbReference>
<dbReference type="GO" id="GO:0000156">
    <property type="term" value="F:phosphorelay response regulator activity"/>
    <property type="evidence" value="ECO:0007669"/>
    <property type="project" value="InterPro"/>
</dbReference>
<dbReference type="Gene3D" id="3.40.50.2300">
    <property type="match status" value="1"/>
</dbReference>
<evidence type="ECO:0000313" key="5">
    <source>
        <dbReference type="Proteomes" id="UP000548326"/>
    </source>
</evidence>
<reference evidence="4 5" key="1">
    <citation type="submission" date="2020-08" db="EMBL/GenBank/DDBJ databases">
        <title>Genomic Encyclopedia of Type Strains, Phase IV (KMG-V): Genome sequencing to study the core and pangenomes of soil and plant-associated prokaryotes.</title>
        <authorList>
            <person name="Whitman W."/>
        </authorList>
    </citation>
    <scope>NUCLEOTIDE SEQUENCE [LARGE SCALE GENOMIC DNA]</scope>
    <source>
        <strain evidence="4 5">MP601</strain>
    </source>
</reference>
<dbReference type="RefSeq" id="WP_183589732.1">
    <property type="nucleotide sequence ID" value="NZ_JACHCA010000020.1"/>
</dbReference>
<evidence type="ECO:0000256" key="1">
    <source>
        <dbReference type="PROSITE-ProRule" id="PRU00169"/>
    </source>
</evidence>
<dbReference type="EMBL" id="JACHCA010000020">
    <property type="protein sequence ID" value="MBB6131156.1"/>
    <property type="molecule type" value="Genomic_DNA"/>
</dbReference>
<dbReference type="SMART" id="SM00850">
    <property type="entry name" value="LytTR"/>
    <property type="match status" value="1"/>
</dbReference>
<dbReference type="Proteomes" id="UP000548326">
    <property type="component" value="Unassembled WGS sequence"/>
</dbReference>
<evidence type="ECO:0000259" key="3">
    <source>
        <dbReference type="PROSITE" id="PS50930"/>
    </source>
</evidence>
<organism evidence="4 5">
    <name type="scientific">Mucilaginibacter lappiensis</name>
    <dbReference type="NCBI Taxonomy" id="354630"/>
    <lineage>
        <taxon>Bacteria</taxon>
        <taxon>Pseudomonadati</taxon>
        <taxon>Bacteroidota</taxon>
        <taxon>Sphingobacteriia</taxon>
        <taxon>Sphingobacteriales</taxon>
        <taxon>Sphingobacteriaceae</taxon>
        <taxon>Mucilaginibacter</taxon>
    </lineage>
</organism>
<dbReference type="Pfam" id="PF00072">
    <property type="entry name" value="Response_reg"/>
    <property type="match status" value="1"/>
</dbReference>
<dbReference type="PANTHER" id="PTHR37299">
    <property type="entry name" value="TRANSCRIPTIONAL REGULATOR-RELATED"/>
    <property type="match status" value="1"/>
</dbReference>
<keyword evidence="4" id="KW-0238">DNA-binding</keyword>
<dbReference type="SUPFAM" id="SSF52172">
    <property type="entry name" value="CheY-like"/>
    <property type="match status" value="1"/>
</dbReference>
<feature type="domain" description="Response regulatory" evidence="2">
    <location>
        <begin position="4"/>
        <end position="115"/>
    </location>
</feature>
<protein>
    <submittedName>
        <fullName evidence="4">DNA-binding LytR/AlgR family response regulator</fullName>
    </submittedName>
</protein>
<dbReference type="PANTHER" id="PTHR37299:SF1">
    <property type="entry name" value="STAGE 0 SPORULATION PROTEIN A HOMOLOG"/>
    <property type="match status" value="1"/>
</dbReference>
<dbReference type="Pfam" id="PF04397">
    <property type="entry name" value="LytTR"/>
    <property type="match status" value="1"/>
</dbReference>
<dbReference type="InterPro" id="IPR011006">
    <property type="entry name" value="CheY-like_superfamily"/>
</dbReference>
<feature type="modified residue" description="4-aspartylphosphate" evidence="1">
    <location>
        <position position="55"/>
    </location>
</feature>
<dbReference type="Gene3D" id="2.40.50.1020">
    <property type="entry name" value="LytTr DNA-binding domain"/>
    <property type="match status" value="1"/>
</dbReference>
<dbReference type="SMART" id="SM00448">
    <property type="entry name" value="REC"/>
    <property type="match status" value="1"/>
</dbReference>
<dbReference type="PROSITE" id="PS50930">
    <property type="entry name" value="HTH_LYTTR"/>
    <property type="match status" value="1"/>
</dbReference>
<dbReference type="InterPro" id="IPR001789">
    <property type="entry name" value="Sig_transdc_resp-reg_receiver"/>
</dbReference>
<evidence type="ECO:0000259" key="2">
    <source>
        <dbReference type="PROSITE" id="PS50110"/>
    </source>
</evidence>
<accession>A0A841JNH0</accession>
<dbReference type="GO" id="GO:0003677">
    <property type="term" value="F:DNA binding"/>
    <property type="evidence" value="ECO:0007669"/>
    <property type="project" value="UniProtKB-KW"/>
</dbReference>
<comment type="caution">
    <text evidence="4">The sequence shown here is derived from an EMBL/GenBank/DDBJ whole genome shotgun (WGS) entry which is preliminary data.</text>
</comment>
<dbReference type="AlphaFoldDB" id="A0A841JNH0"/>
<gene>
    <name evidence="4" type="ORF">HDF22_005307</name>
</gene>
<evidence type="ECO:0000313" key="4">
    <source>
        <dbReference type="EMBL" id="MBB6131156.1"/>
    </source>
</evidence>
<dbReference type="PROSITE" id="PS50110">
    <property type="entry name" value="RESPONSE_REGULATORY"/>
    <property type="match status" value="1"/>
</dbReference>
<feature type="domain" description="HTH LytTR-type" evidence="3">
    <location>
        <begin position="134"/>
        <end position="233"/>
    </location>
</feature>
<dbReference type="InterPro" id="IPR007492">
    <property type="entry name" value="LytTR_DNA-bd_dom"/>
</dbReference>
<proteinExistence type="predicted"/>
<name>A0A841JNH0_9SPHI</name>